<evidence type="ECO:0000256" key="2">
    <source>
        <dbReference type="SAM" id="Phobius"/>
    </source>
</evidence>
<evidence type="ECO:0000313" key="5">
    <source>
        <dbReference type="Proteomes" id="UP000313312"/>
    </source>
</evidence>
<dbReference type="GO" id="GO:0080120">
    <property type="term" value="P:CAAX-box protein maturation"/>
    <property type="evidence" value="ECO:0007669"/>
    <property type="project" value="UniProtKB-ARBA"/>
</dbReference>
<dbReference type="EMBL" id="QFCR01000012">
    <property type="protein sequence ID" value="TNK90299.1"/>
    <property type="molecule type" value="Genomic_DNA"/>
</dbReference>
<accession>A0A5C4TIR5</accession>
<dbReference type="InterPro" id="IPR003675">
    <property type="entry name" value="Rce1/LyrA-like_dom"/>
</dbReference>
<name>A0A5C4TIR5_FRUSA</name>
<dbReference type="PANTHER" id="PTHR36435:SF1">
    <property type="entry name" value="CAAX AMINO TERMINAL PROTEASE FAMILY PROTEIN"/>
    <property type="match status" value="1"/>
</dbReference>
<dbReference type="RefSeq" id="WP_180337982.1">
    <property type="nucleotide sequence ID" value="NZ_QFCR01000012.1"/>
</dbReference>
<feature type="domain" description="CAAX prenyl protease 2/Lysostaphin resistance protein A-like" evidence="3">
    <location>
        <begin position="3"/>
        <end position="97"/>
    </location>
</feature>
<gene>
    <name evidence="4" type="ORF">DID87_04655</name>
</gene>
<evidence type="ECO:0000259" key="3">
    <source>
        <dbReference type="Pfam" id="PF02517"/>
    </source>
</evidence>
<dbReference type="Pfam" id="PF02517">
    <property type="entry name" value="Rce1-like"/>
    <property type="match status" value="1"/>
</dbReference>
<evidence type="ECO:0000313" key="4">
    <source>
        <dbReference type="EMBL" id="TNK90299.1"/>
    </source>
</evidence>
<evidence type="ECO:0000256" key="1">
    <source>
        <dbReference type="ARBA" id="ARBA00009067"/>
    </source>
</evidence>
<protein>
    <recommendedName>
        <fullName evidence="3">CAAX prenyl protease 2/Lysostaphin resistance protein A-like domain-containing protein</fullName>
    </recommendedName>
</protein>
<feature type="transmembrane region" description="Helical" evidence="2">
    <location>
        <begin position="34"/>
        <end position="55"/>
    </location>
</feature>
<proteinExistence type="inferred from homology"/>
<dbReference type="Proteomes" id="UP000313312">
    <property type="component" value="Unassembled WGS sequence"/>
</dbReference>
<dbReference type="PANTHER" id="PTHR36435">
    <property type="entry name" value="SLR1288 PROTEIN"/>
    <property type="match status" value="1"/>
</dbReference>
<comment type="similarity">
    <text evidence="1">Belongs to the UPF0177 family.</text>
</comment>
<keyword evidence="2" id="KW-0472">Membrane</keyword>
<sequence>MFSLRSAILEEYGFRGIVFPKVMQVVKGSSFRKLMFGITISGVLFGLIHFQNIFYQPFLVTFQQVMGAIPFGILMAVLYARTSTILIPMLFHFASDFNSYFTTNSFFAGAFYNSWW</sequence>
<dbReference type="AlphaFoldDB" id="A0A5C4TIR5"/>
<reference evidence="4 5" key="1">
    <citation type="submission" date="2018-05" db="EMBL/GenBank/DDBJ databases">
        <title>Lactobacillus sanfranciscensis Ah4 draft denome sequence.</title>
        <authorList>
            <person name="Zhang G."/>
        </authorList>
    </citation>
    <scope>NUCLEOTIDE SEQUENCE [LARGE SCALE GENOMIC DNA]</scope>
    <source>
        <strain evidence="4 5">Ah4</strain>
    </source>
</reference>
<organism evidence="4 5">
    <name type="scientific">Fructilactobacillus sanfranciscensis</name>
    <name type="common">Lactobacillus sanfranciscensis</name>
    <dbReference type="NCBI Taxonomy" id="1625"/>
    <lineage>
        <taxon>Bacteria</taxon>
        <taxon>Bacillati</taxon>
        <taxon>Bacillota</taxon>
        <taxon>Bacilli</taxon>
        <taxon>Lactobacillales</taxon>
        <taxon>Lactobacillaceae</taxon>
        <taxon>Fructilactobacillus</taxon>
    </lineage>
</organism>
<keyword evidence="2" id="KW-1133">Transmembrane helix</keyword>
<dbReference type="GO" id="GO:0004175">
    <property type="term" value="F:endopeptidase activity"/>
    <property type="evidence" value="ECO:0007669"/>
    <property type="project" value="UniProtKB-ARBA"/>
</dbReference>
<comment type="caution">
    <text evidence="4">The sequence shown here is derived from an EMBL/GenBank/DDBJ whole genome shotgun (WGS) entry which is preliminary data.</text>
</comment>
<keyword evidence="2" id="KW-0812">Transmembrane</keyword>
<dbReference type="InterPro" id="IPR052710">
    <property type="entry name" value="CAAX_protease"/>
</dbReference>